<dbReference type="InterPro" id="IPR036400">
    <property type="entry name" value="Cyt_B5-like_heme/steroid_sf"/>
</dbReference>
<organism evidence="4 5">
    <name type="scientific">Rhizodiscina lignyota</name>
    <dbReference type="NCBI Taxonomy" id="1504668"/>
    <lineage>
        <taxon>Eukaryota</taxon>
        <taxon>Fungi</taxon>
        <taxon>Dikarya</taxon>
        <taxon>Ascomycota</taxon>
        <taxon>Pezizomycotina</taxon>
        <taxon>Dothideomycetes</taxon>
        <taxon>Pleosporomycetidae</taxon>
        <taxon>Aulographales</taxon>
        <taxon>Rhizodiscinaceae</taxon>
        <taxon>Rhizodiscina</taxon>
    </lineage>
</organism>
<dbReference type="OrthoDB" id="10257697at2759"/>
<evidence type="ECO:0000259" key="3">
    <source>
        <dbReference type="SMART" id="SM01117"/>
    </source>
</evidence>
<comment type="caution">
    <text evidence="4">The sequence shown here is derived from an EMBL/GenBank/DDBJ whole genome shotgun (WGS) entry which is preliminary data.</text>
</comment>
<feature type="domain" description="Cytochrome b5 heme-binding" evidence="3">
    <location>
        <begin position="101"/>
        <end position="208"/>
    </location>
</feature>
<dbReference type="Pfam" id="PF00173">
    <property type="entry name" value="Cyt-b5"/>
    <property type="match status" value="1"/>
</dbReference>
<proteinExistence type="inferred from homology"/>
<dbReference type="InterPro" id="IPR050577">
    <property type="entry name" value="MAPR/NEUFC/NENF-like"/>
</dbReference>
<dbReference type="PANTHER" id="PTHR10281:SF76">
    <property type="entry name" value="CALCUTTA CUP-RELATED"/>
    <property type="match status" value="1"/>
</dbReference>
<feature type="region of interest" description="Disordered" evidence="2">
    <location>
        <begin position="1"/>
        <end position="43"/>
    </location>
</feature>
<dbReference type="AlphaFoldDB" id="A0A9P4IUS5"/>
<gene>
    <name evidence="4" type="ORF">NA57DRAFT_70877</name>
</gene>
<keyword evidence="5" id="KW-1185">Reference proteome</keyword>
<dbReference type="GO" id="GO:0012505">
    <property type="term" value="C:endomembrane system"/>
    <property type="evidence" value="ECO:0007669"/>
    <property type="project" value="TreeGrafter"/>
</dbReference>
<dbReference type="InterPro" id="IPR001199">
    <property type="entry name" value="Cyt_B5-like_heme/steroid-bd"/>
</dbReference>
<dbReference type="SUPFAM" id="SSF55856">
    <property type="entry name" value="Cytochrome b5-like heme/steroid binding domain"/>
    <property type="match status" value="1"/>
</dbReference>
<accession>A0A9P4IUS5</accession>
<dbReference type="SMART" id="SM01117">
    <property type="entry name" value="Cyt-b5"/>
    <property type="match status" value="1"/>
</dbReference>
<feature type="compositionally biased region" description="Basic and acidic residues" evidence="2">
    <location>
        <begin position="23"/>
        <end position="35"/>
    </location>
</feature>
<sequence length="285" mass="31305">MSESSSARQRKGGQGVQGTPPSESDRTSSETESKHSSTSAGEKSNVGGFGVLDVIRILGGLLLLSSALSYFVTQESITWGWRPWFSKPQHVMAWLRGPVLLTDEELKGYDGSIEGRPIYVGLNGSIYDVTAGARVYGPGGGYHFFAGRDAARAFVTGCFAEDQTPDLRGVEEMFVPIDDDSDPTAAPSAEVETGDELKRAGGRTGVKKSELKIRREKELREGRKKVQATIEGWAMLFRGEKGKPYFKVGEIVREEGWMDKLPRRELCEHAQKSRPQRKDMEKGAG</sequence>
<dbReference type="Gene3D" id="3.10.120.10">
    <property type="entry name" value="Cytochrome b5-like heme/steroid binding domain"/>
    <property type="match status" value="1"/>
</dbReference>
<evidence type="ECO:0000256" key="2">
    <source>
        <dbReference type="SAM" id="MobiDB-lite"/>
    </source>
</evidence>
<name>A0A9P4IUS5_9PEZI</name>
<evidence type="ECO:0000313" key="4">
    <source>
        <dbReference type="EMBL" id="KAF2104671.1"/>
    </source>
</evidence>
<dbReference type="PANTHER" id="PTHR10281">
    <property type="entry name" value="MEMBRANE-ASSOCIATED PROGESTERONE RECEPTOR COMPONENT-RELATED"/>
    <property type="match status" value="1"/>
</dbReference>
<feature type="region of interest" description="Disordered" evidence="2">
    <location>
        <begin position="177"/>
        <end position="209"/>
    </location>
</feature>
<evidence type="ECO:0000256" key="1">
    <source>
        <dbReference type="ARBA" id="ARBA00038357"/>
    </source>
</evidence>
<dbReference type="GO" id="GO:0016020">
    <property type="term" value="C:membrane"/>
    <property type="evidence" value="ECO:0007669"/>
    <property type="project" value="TreeGrafter"/>
</dbReference>
<protein>
    <submittedName>
        <fullName evidence="4">Cytochrome b5</fullName>
    </submittedName>
</protein>
<reference evidence="4" key="1">
    <citation type="journal article" date="2020" name="Stud. Mycol.">
        <title>101 Dothideomycetes genomes: a test case for predicting lifestyles and emergence of pathogens.</title>
        <authorList>
            <person name="Haridas S."/>
            <person name="Albert R."/>
            <person name="Binder M."/>
            <person name="Bloem J."/>
            <person name="Labutti K."/>
            <person name="Salamov A."/>
            <person name="Andreopoulos B."/>
            <person name="Baker S."/>
            <person name="Barry K."/>
            <person name="Bills G."/>
            <person name="Bluhm B."/>
            <person name="Cannon C."/>
            <person name="Castanera R."/>
            <person name="Culley D."/>
            <person name="Daum C."/>
            <person name="Ezra D."/>
            <person name="Gonzalez J."/>
            <person name="Henrissat B."/>
            <person name="Kuo A."/>
            <person name="Liang C."/>
            <person name="Lipzen A."/>
            <person name="Lutzoni F."/>
            <person name="Magnuson J."/>
            <person name="Mondo S."/>
            <person name="Nolan M."/>
            <person name="Ohm R."/>
            <person name="Pangilinan J."/>
            <person name="Park H.-J."/>
            <person name="Ramirez L."/>
            <person name="Alfaro M."/>
            <person name="Sun H."/>
            <person name="Tritt A."/>
            <person name="Yoshinaga Y."/>
            <person name="Zwiers L.-H."/>
            <person name="Turgeon B."/>
            <person name="Goodwin S."/>
            <person name="Spatafora J."/>
            <person name="Crous P."/>
            <person name="Grigoriev I."/>
        </authorList>
    </citation>
    <scope>NUCLEOTIDE SEQUENCE</scope>
    <source>
        <strain evidence="4">CBS 133067</strain>
    </source>
</reference>
<dbReference type="EMBL" id="ML978121">
    <property type="protein sequence ID" value="KAF2104671.1"/>
    <property type="molecule type" value="Genomic_DNA"/>
</dbReference>
<comment type="similarity">
    <text evidence="1">Belongs to the cytochrome b5 family. MAPR subfamily.</text>
</comment>
<evidence type="ECO:0000313" key="5">
    <source>
        <dbReference type="Proteomes" id="UP000799772"/>
    </source>
</evidence>
<dbReference type="Proteomes" id="UP000799772">
    <property type="component" value="Unassembled WGS sequence"/>
</dbReference>